<dbReference type="EMBL" id="UINC01007455">
    <property type="protein sequence ID" value="SVA33424.1"/>
    <property type="molecule type" value="Genomic_DNA"/>
</dbReference>
<name>A0A381UZP3_9ZZZZ</name>
<dbReference type="AlphaFoldDB" id="A0A381UZP3"/>
<sequence>MGNYFYKNNQVDNFQIHPQIIKRMNNEFNDFIKYGKRINLSQNLLDNWHQEELF</sequence>
<evidence type="ECO:0000313" key="1">
    <source>
        <dbReference type="EMBL" id="SVA33424.1"/>
    </source>
</evidence>
<reference evidence="1" key="1">
    <citation type="submission" date="2018-05" db="EMBL/GenBank/DDBJ databases">
        <authorList>
            <person name="Lanie J.A."/>
            <person name="Ng W.-L."/>
            <person name="Kazmierczak K.M."/>
            <person name="Andrzejewski T.M."/>
            <person name="Davidsen T.M."/>
            <person name="Wayne K.J."/>
            <person name="Tettelin H."/>
            <person name="Glass J.I."/>
            <person name="Rusch D."/>
            <person name="Podicherti R."/>
            <person name="Tsui H.-C.T."/>
            <person name="Winkler M.E."/>
        </authorList>
    </citation>
    <scope>NUCLEOTIDE SEQUENCE</scope>
</reference>
<organism evidence="1">
    <name type="scientific">marine metagenome</name>
    <dbReference type="NCBI Taxonomy" id="408172"/>
    <lineage>
        <taxon>unclassified sequences</taxon>
        <taxon>metagenomes</taxon>
        <taxon>ecological metagenomes</taxon>
    </lineage>
</organism>
<gene>
    <name evidence="1" type="ORF">METZ01_LOCUS86278</name>
</gene>
<proteinExistence type="predicted"/>
<accession>A0A381UZP3</accession>
<protein>
    <submittedName>
        <fullName evidence="1">Uncharacterized protein</fullName>
    </submittedName>
</protein>